<dbReference type="InterPro" id="IPR013780">
    <property type="entry name" value="Glyco_hydro_b"/>
</dbReference>
<evidence type="ECO:0000259" key="12">
    <source>
        <dbReference type="SMART" id="SM00642"/>
    </source>
</evidence>
<dbReference type="InterPro" id="IPR013783">
    <property type="entry name" value="Ig-like_fold"/>
</dbReference>
<dbReference type="HAMAP" id="MF_00685">
    <property type="entry name" value="GlgB"/>
    <property type="match status" value="1"/>
</dbReference>
<dbReference type="GO" id="GO:0004553">
    <property type="term" value="F:hydrolase activity, hydrolyzing O-glycosyl compounds"/>
    <property type="evidence" value="ECO:0007669"/>
    <property type="project" value="InterPro"/>
</dbReference>
<evidence type="ECO:0000256" key="10">
    <source>
        <dbReference type="PIRSR" id="PIRSR000463-1"/>
    </source>
</evidence>
<feature type="compositionally biased region" description="Low complexity" evidence="11">
    <location>
        <begin position="42"/>
        <end position="66"/>
    </location>
</feature>
<dbReference type="SMART" id="SM00642">
    <property type="entry name" value="Aamy"/>
    <property type="match status" value="1"/>
</dbReference>
<dbReference type="EMBL" id="VDFR01000165">
    <property type="protein sequence ID" value="TNC33930.1"/>
    <property type="molecule type" value="Genomic_DNA"/>
</dbReference>
<evidence type="ECO:0000256" key="7">
    <source>
        <dbReference type="ARBA" id="ARBA00023056"/>
    </source>
</evidence>
<dbReference type="SUPFAM" id="SSF51445">
    <property type="entry name" value="(Trans)glycosidases"/>
    <property type="match status" value="1"/>
</dbReference>
<dbReference type="AlphaFoldDB" id="A0A5C4MDW3"/>
<reference evidence="14 15" key="1">
    <citation type="submission" date="2019-05" db="EMBL/GenBank/DDBJ databases">
        <title>Mumia sp. nov., isolated from the intestinal contents of plateau pika (Ochotona curzoniae) in the Qinghai-Tibet plateau of China.</title>
        <authorList>
            <person name="Tian Z."/>
        </authorList>
    </citation>
    <scope>NUCLEOTIDE SEQUENCE [LARGE SCALE GENOMIC DNA]</scope>
    <source>
        <strain evidence="15">527</strain>
        <strain evidence="14">Z527</strain>
    </source>
</reference>
<sequence length="696" mass="77359">MPRTPTLSRPAVVWTTRSRVRRRGSTATGRPSCGGTPPPRARPSTSSSARTRSTRRSTSTSTSATTVLTGPRSRERRWSACSPDVASPRRERLPRMTRDLWRDLGAHVQDDGVDFAVWAPHAHDVAVLGDFNGWEGGGHPLVREADGVWRGRVDGIGDGALYKYAVHGADGVWRQKADPFAAWAEVPPANASRVFTSRHVWSDDDWMRTRADRRPWAEPMSVYEVHLGSWRRGLSYAELADTLVPYVAERGFTHVELMPVMEHPFGGSWGYQVTGYYAPTSRFGDPDDFRALVDAFHAAGIGVILDWVPAHFPRDEWALGRFDGTPLYEHPDPRRGEHPDWGTYVFDLTKPEVREFLLANAHSWFEEFHVDGLRVDAVASMLYLDYSRGPDGWVPNAHGGNIDLDAVSFFQELNASCYGRFPGIAMIAEESTAYDGVTRDVAHGGLGFGFKWDLGWMHDTLGYLATDPLFRGQDHHRLTFAMMYHHAENFVLPLSHDEVVHGKGSLLTKMAGDLPQRLATLRALLAYQWAHPGKQLVFMGAELAQEREWSDERSLDWDLLEDPAHAGVQRLVSDLNARYADNPALWAGDHAPDGFTWLEADDATHNVYAFVRRGGGRTLVCVANMSGTTWDSYRVGLPAAGAWAVVLCTDAEAYGGSSADVVPALRADHEPWHGLRQSVALRLPPLSVTWLEPVDG</sequence>
<gene>
    <name evidence="9 14" type="primary">glgB</name>
    <name evidence="14" type="ORF">FHE65_28335</name>
    <name evidence="13" type="ORF">FHE65_28505</name>
</gene>
<keyword evidence="8 9" id="KW-0119">Carbohydrate metabolism</keyword>
<dbReference type="EC" id="2.4.1.18" evidence="9"/>
<dbReference type="EMBL" id="VDFR01000166">
    <property type="protein sequence ID" value="TNC33692.1"/>
    <property type="molecule type" value="Genomic_DNA"/>
</dbReference>
<comment type="function">
    <text evidence="9">Catalyzes the formation of the alpha-1,6-glucosidic linkages in glycogen by scission of a 1,4-alpha-linked oligosaccharide from growing alpha-1,4-glucan chains and the subsequent attachment of the oligosaccharide to the alpha-1,6 position.</text>
</comment>
<dbReference type="GO" id="GO:0043169">
    <property type="term" value="F:cation binding"/>
    <property type="evidence" value="ECO:0007669"/>
    <property type="project" value="InterPro"/>
</dbReference>
<dbReference type="Proteomes" id="UP000306740">
    <property type="component" value="Unassembled WGS sequence"/>
</dbReference>
<dbReference type="Gene3D" id="2.60.40.1180">
    <property type="entry name" value="Golgi alpha-mannosidase II"/>
    <property type="match status" value="1"/>
</dbReference>
<comment type="catalytic activity">
    <reaction evidence="1 9">
        <text>Transfers a segment of a (1-&gt;4)-alpha-D-glucan chain to a primary hydroxy group in a similar glucan chain.</text>
        <dbReference type="EC" id="2.4.1.18"/>
    </reaction>
</comment>
<dbReference type="CDD" id="cd11322">
    <property type="entry name" value="AmyAc_Glg_BE"/>
    <property type="match status" value="1"/>
</dbReference>
<dbReference type="InterPro" id="IPR006407">
    <property type="entry name" value="GlgB"/>
</dbReference>
<dbReference type="Gene3D" id="2.60.40.10">
    <property type="entry name" value="Immunoglobulins"/>
    <property type="match status" value="1"/>
</dbReference>
<dbReference type="GO" id="GO:0005829">
    <property type="term" value="C:cytosol"/>
    <property type="evidence" value="ECO:0007669"/>
    <property type="project" value="TreeGrafter"/>
</dbReference>
<dbReference type="OrthoDB" id="9800174at2"/>
<dbReference type="NCBIfam" id="TIGR01515">
    <property type="entry name" value="branching_enzym"/>
    <property type="match status" value="1"/>
</dbReference>
<dbReference type="FunFam" id="3.20.20.80:FF:000003">
    <property type="entry name" value="1,4-alpha-glucan branching enzyme GlgB"/>
    <property type="match status" value="1"/>
</dbReference>
<dbReference type="PANTHER" id="PTHR43651">
    <property type="entry name" value="1,4-ALPHA-GLUCAN-BRANCHING ENZYME"/>
    <property type="match status" value="1"/>
</dbReference>
<dbReference type="GO" id="GO:0003844">
    <property type="term" value="F:1,4-alpha-glucan branching enzyme activity"/>
    <property type="evidence" value="ECO:0007669"/>
    <property type="project" value="UniProtKB-UniRule"/>
</dbReference>
<evidence type="ECO:0000313" key="14">
    <source>
        <dbReference type="EMBL" id="TNC33930.1"/>
    </source>
</evidence>
<evidence type="ECO:0000256" key="5">
    <source>
        <dbReference type="ARBA" id="ARBA00022676"/>
    </source>
</evidence>
<evidence type="ECO:0000256" key="8">
    <source>
        <dbReference type="ARBA" id="ARBA00023277"/>
    </source>
</evidence>
<feature type="active site" description="Proton donor" evidence="9 10">
    <location>
        <position position="429"/>
    </location>
</feature>
<dbReference type="Pfam" id="PF00128">
    <property type="entry name" value="Alpha-amylase"/>
    <property type="match status" value="1"/>
</dbReference>
<dbReference type="InterPro" id="IPR014756">
    <property type="entry name" value="Ig_E-set"/>
</dbReference>
<dbReference type="NCBIfam" id="NF003811">
    <property type="entry name" value="PRK05402.1"/>
    <property type="match status" value="1"/>
</dbReference>
<evidence type="ECO:0000256" key="9">
    <source>
        <dbReference type="HAMAP-Rule" id="MF_00685"/>
    </source>
</evidence>
<evidence type="ECO:0000256" key="11">
    <source>
        <dbReference type="SAM" id="MobiDB-lite"/>
    </source>
</evidence>
<name>A0A5C4MDW3_9ACTN</name>
<dbReference type="InterPro" id="IPR037439">
    <property type="entry name" value="Branching_enzy"/>
</dbReference>
<dbReference type="Pfam" id="PF02922">
    <property type="entry name" value="CBM_48"/>
    <property type="match status" value="1"/>
</dbReference>
<evidence type="ECO:0000313" key="13">
    <source>
        <dbReference type="EMBL" id="TNC33692.1"/>
    </source>
</evidence>
<keyword evidence="5 9" id="KW-0328">Glycosyltransferase</keyword>
<dbReference type="InterPro" id="IPR006047">
    <property type="entry name" value="GH13_cat_dom"/>
</dbReference>
<dbReference type="PANTHER" id="PTHR43651:SF3">
    <property type="entry name" value="1,4-ALPHA-GLUCAN-BRANCHING ENZYME"/>
    <property type="match status" value="1"/>
</dbReference>
<evidence type="ECO:0000256" key="4">
    <source>
        <dbReference type="ARBA" id="ARBA00022600"/>
    </source>
</evidence>
<protein>
    <recommendedName>
        <fullName evidence="9">1,4-alpha-glucan branching enzyme GlgB</fullName>
        <ecNumber evidence="9">2.4.1.18</ecNumber>
    </recommendedName>
    <alternativeName>
        <fullName evidence="9">1,4-alpha-D-glucan:1,4-alpha-D-glucan 6-glucosyl-transferase</fullName>
    </alternativeName>
    <alternativeName>
        <fullName evidence="9">Alpha-(1-&gt;4)-glucan branching enzyme</fullName>
    </alternativeName>
    <alternativeName>
        <fullName evidence="9">Glycogen branching enzyme</fullName>
        <shortName evidence="9">BE</shortName>
    </alternativeName>
</protein>
<dbReference type="GO" id="GO:0005978">
    <property type="term" value="P:glycogen biosynthetic process"/>
    <property type="evidence" value="ECO:0007669"/>
    <property type="project" value="UniProtKB-UniRule"/>
</dbReference>
<proteinExistence type="inferred from homology"/>
<dbReference type="SUPFAM" id="SSF81296">
    <property type="entry name" value="E set domains"/>
    <property type="match status" value="1"/>
</dbReference>
<dbReference type="SUPFAM" id="SSF51011">
    <property type="entry name" value="Glycosyl hydrolase domain"/>
    <property type="match status" value="1"/>
</dbReference>
<dbReference type="PIRSF" id="PIRSF000463">
    <property type="entry name" value="GlgB"/>
    <property type="match status" value="1"/>
</dbReference>
<comment type="pathway">
    <text evidence="2 9">Glycan biosynthesis; glycogen biosynthesis.</text>
</comment>
<accession>A0A5C4MDW3</accession>
<dbReference type="FunFam" id="2.60.40.1180:FF:000002">
    <property type="entry name" value="1,4-alpha-glucan branching enzyme GlgB"/>
    <property type="match status" value="1"/>
</dbReference>
<evidence type="ECO:0000256" key="1">
    <source>
        <dbReference type="ARBA" id="ARBA00000826"/>
    </source>
</evidence>
<dbReference type="InterPro" id="IPR004193">
    <property type="entry name" value="Glyco_hydro_13_N"/>
</dbReference>
<evidence type="ECO:0000256" key="3">
    <source>
        <dbReference type="ARBA" id="ARBA00009000"/>
    </source>
</evidence>
<dbReference type="UniPathway" id="UPA00164"/>
<evidence type="ECO:0000256" key="2">
    <source>
        <dbReference type="ARBA" id="ARBA00004964"/>
    </source>
</evidence>
<comment type="caution">
    <text evidence="14">The sequence shown here is derived from an EMBL/GenBank/DDBJ whole genome shotgun (WGS) entry which is preliminary data.</text>
</comment>
<dbReference type="NCBIfam" id="NF008967">
    <property type="entry name" value="PRK12313.1"/>
    <property type="match status" value="1"/>
</dbReference>
<dbReference type="InterPro" id="IPR017853">
    <property type="entry name" value="GH"/>
</dbReference>
<comment type="similarity">
    <text evidence="3 9">Belongs to the glycosyl hydrolase 13 family. GlgB subfamily.</text>
</comment>
<keyword evidence="4 9" id="KW-0321">Glycogen metabolism</keyword>
<feature type="domain" description="Glycosyl hydrolase family 13 catalytic" evidence="12">
    <location>
        <begin position="224"/>
        <end position="578"/>
    </location>
</feature>
<evidence type="ECO:0000256" key="6">
    <source>
        <dbReference type="ARBA" id="ARBA00022679"/>
    </source>
</evidence>
<dbReference type="Pfam" id="PF02806">
    <property type="entry name" value="Alpha-amylase_C"/>
    <property type="match status" value="1"/>
</dbReference>
<dbReference type="Gene3D" id="3.20.20.80">
    <property type="entry name" value="Glycosidases"/>
    <property type="match status" value="1"/>
</dbReference>
<feature type="active site" description="Nucleophile" evidence="9 10">
    <location>
        <position position="376"/>
    </location>
</feature>
<dbReference type="InterPro" id="IPR044143">
    <property type="entry name" value="GlgB_N_E_set_prok"/>
</dbReference>
<evidence type="ECO:0000313" key="15">
    <source>
        <dbReference type="Proteomes" id="UP000306740"/>
    </source>
</evidence>
<dbReference type="InterPro" id="IPR006048">
    <property type="entry name" value="A-amylase/branching_C"/>
</dbReference>
<keyword evidence="6 9" id="KW-0808">Transferase</keyword>
<keyword evidence="7 9" id="KW-0320">Glycogen biosynthesis</keyword>
<comment type="subunit">
    <text evidence="9">Monomer.</text>
</comment>
<dbReference type="CDD" id="cd02855">
    <property type="entry name" value="E_set_GBE_prok_N"/>
    <property type="match status" value="1"/>
</dbReference>
<organism evidence="14 15">
    <name type="scientific">Mumia zhuanghuii</name>
    <dbReference type="NCBI Taxonomy" id="2585211"/>
    <lineage>
        <taxon>Bacteria</taxon>
        <taxon>Bacillati</taxon>
        <taxon>Actinomycetota</taxon>
        <taxon>Actinomycetes</taxon>
        <taxon>Propionibacteriales</taxon>
        <taxon>Nocardioidaceae</taxon>
        <taxon>Mumia</taxon>
    </lineage>
</organism>
<feature type="region of interest" description="Disordered" evidence="11">
    <location>
        <begin position="1"/>
        <end position="90"/>
    </location>
</feature>